<reference evidence="3 4" key="1">
    <citation type="submission" date="2015-09" db="EMBL/GenBank/DDBJ databases">
        <title>Draft genome of a European isolate of the apple canker pathogen Neonectria ditissima.</title>
        <authorList>
            <person name="Gomez-Cortecero A."/>
            <person name="Harrison R.J."/>
            <person name="Armitage A.D."/>
        </authorList>
    </citation>
    <scope>NUCLEOTIDE SEQUENCE [LARGE SCALE GENOMIC DNA]</scope>
    <source>
        <strain evidence="3 4">R09/05</strain>
    </source>
</reference>
<name>A0A0P7BVP9_9HYPO</name>
<evidence type="ECO:0000256" key="1">
    <source>
        <dbReference type="SAM" id="MobiDB-lite"/>
    </source>
</evidence>
<keyword evidence="2" id="KW-0732">Signal</keyword>
<keyword evidence="4" id="KW-1185">Reference proteome</keyword>
<evidence type="ECO:0000313" key="3">
    <source>
        <dbReference type="EMBL" id="KPM45561.1"/>
    </source>
</evidence>
<feature type="chain" id="PRO_5006136259" description="Ig-like domain-containing protein" evidence="2">
    <location>
        <begin position="22"/>
        <end position="251"/>
    </location>
</feature>
<gene>
    <name evidence="3" type="ORF">AK830_g942</name>
</gene>
<accession>A0A0P7BVP9</accession>
<proteinExistence type="predicted"/>
<feature type="signal peptide" evidence="2">
    <location>
        <begin position="1"/>
        <end position="21"/>
    </location>
</feature>
<feature type="region of interest" description="Disordered" evidence="1">
    <location>
        <begin position="61"/>
        <end position="114"/>
    </location>
</feature>
<evidence type="ECO:0008006" key="5">
    <source>
        <dbReference type="Google" id="ProtNLM"/>
    </source>
</evidence>
<protein>
    <recommendedName>
        <fullName evidence="5">Ig-like domain-containing protein</fullName>
    </recommendedName>
</protein>
<evidence type="ECO:0000256" key="2">
    <source>
        <dbReference type="SAM" id="SignalP"/>
    </source>
</evidence>
<sequence length="251" mass="25848">MARHTVLAAIVVLSLFNSTWAGPCKPSSSTTTTDVETITSTFVSETTVSTASTTETSVEVVSTSSVETTSTTTTEETTSAAESTTTTTSAAESTTTTTSTAETTTTTTSTTPTSQALAESTYHLQVTGGTYNGKYAYVRGLPVGSLYLQDSVIGAGVVTIESGTSRLMVDGYYPQVSKTSAIGRITIYDPPRDNLSYLICSKVNSIFQCSAETPGGAGNAIAANVPMQLVWISSSNPGTGNVVISLTCSAA</sequence>
<comment type="caution">
    <text evidence="3">The sequence shown here is derived from an EMBL/GenBank/DDBJ whole genome shotgun (WGS) entry which is preliminary data.</text>
</comment>
<evidence type="ECO:0000313" key="4">
    <source>
        <dbReference type="Proteomes" id="UP000050424"/>
    </source>
</evidence>
<dbReference type="AlphaFoldDB" id="A0A0P7BVP9"/>
<dbReference type="EMBL" id="LKCW01000006">
    <property type="protein sequence ID" value="KPM45561.1"/>
    <property type="molecule type" value="Genomic_DNA"/>
</dbReference>
<dbReference type="Proteomes" id="UP000050424">
    <property type="component" value="Unassembled WGS sequence"/>
</dbReference>
<organism evidence="3 4">
    <name type="scientific">Neonectria ditissima</name>
    <dbReference type="NCBI Taxonomy" id="78410"/>
    <lineage>
        <taxon>Eukaryota</taxon>
        <taxon>Fungi</taxon>
        <taxon>Dikarya</taxon>
        <taxon>Ascomycota</taxon>
        <taxon>Pezizomycotina</taxon>
        <taxon>Sordariomycetes</taxon>
        <taxon>Hypocreomycetidae</taxon>
        <taxon>Hypocreales</taxon>
        <taxon>Nectriaceae</taxon>
        <taxon>Neonectria</taxon>
    </lineage>
</organism>